<dbReference type="Gene3D" id="2.160.20.80">
    <property type="entry name" value="E3 ubiquitin-protein ligase SopA"/>
    <property type="match status" value="1"/>
</dbReference>
<evidence type="ECO:0000313" key="3">
    <source>
        <dbReference type="Proteomes" id="UP000247454"/>
    </source>
</evidence>
<keyword evidence="1" id="KW-0732">Signal</keyword>
<reference evidence="2 3" key="1">
    <citation type="submission" date="2018-06" db="EMBL/GenBank/DDBJ databases">
        <title>Genomic Encyclopedia of Type Strains, Phase III (KMG-III): the genomes of soil and plant-associated and newly described type strains.</title>
        <authorList>
            <person name="Whitman W."/>
        </authorList>
    </citation>
    <scope>NUCLEOTIDE SEQUENCE [LARGE SCALE GENOMIC DNA]</scope>
    <source>
        <strain evidence="2 3">ORS 1419</strain>
    </source>
</reference>
<sequence>MKLVFTIAALVGLFMSLSAIPATSASFNCAMADAHDERAICATPNLSLADEKLANLYTSLGKGMEGKKRGELAVTQHEWLQQRALCKDDSACLVSAYDRRTKQLQSVAAAPQSVEIDPQSVGAVPKLTGLNLFRTTGQCKGCNLSRADLSGIEPAAHADGGKLGCAVSAVANGVFDGARIDHANFVSCDTKYQSALGSMSWDGASLKGTDFTGTNLGGNKFRDANLTGANLSGATLFWVDMSNATLRRANLTGAESEPDAMNGICSDFSDADFSDAKVEKANLCGSFYNANLTGADLRSATLSGNVAGLSKQAAEVSGIDIDSAATKPSPGRFRGKINLTGADLRGATLFTETKLTPTGYGFAILCRTKMPDGKISNRDCKRK</sequence>
<name>A0A318TDD7_9HYPH</name>
<dbReference type="Proteomes" id="UP000247454">
    <property type="component" value="Unassembled WGS sequence"/>
</dbReference>
<dbReference type="InterPro" id="IPR001646">
    <property type="entry name" value="5peptide_repeat"/>
</dbReference>
<dbReference type="RefSeq" id="WP_110754216.1">
    <property type="nucleotide sequence ID" value="NZ_QJTF01000027.1"/>
</dbReference>
<keyword evidence="3" id="KW-1185">Reference proteome</keyword>
<dbReference type="SUPFAM" id="SSF141571">
    <property type="entry name" value="Pentapeptide repeat-like"/>
    <property type="match status" value="1"/>
</dbReference>
<feature type="signal peptide" evidence="1">
    <location>
        <begin position="1"/>
        <end position="24"/>
    </location>
</feature>
<evidence type="ECO:0000313" key="2">
    <source>
        <dbReference type="EMBL" id="PYE86338.1"/>
    </source>
</evidence>
<evidence type="ECO:0000256" key="1">
    <source>
        <dbReference type="SAM" id="SignalP"/>
    </source>
</evidence>
<organism evidence="2 3">
    <name type="scientific">Phyllobacterium leguminum</name>
    <dbReference type="NCBI Taxonomy" id="314237"/>
    <lineage>
        <taxon>Bacteria</taxon>
        <taxon>Pseudomonadati</taxon>
        <taxon>Pseudomonadota</taxon>
        <taxon>Alphaproteobacteria</taxon>
        <taxon>Hyphomicrobiales</taxon>
        <taxon>Phyllobacteriaceae</taxon>
        <taxon>Phyllobacterium</taxon>
    </lineage>
</organism>
<dbReference type="PANTHER" id="PTHR14136">
    <property type="entry name" value="BTB_POZ DOMAIN-CONTAINING PROTEIN KCTD9"/>
    <property type="match status" value="1"/>
</dbReference>
<comment type="caution">
    <text evidence="2">The sequence shown here is derived from an EMBL/GenBank/DDBJ whole genome shotgun (WGS) entry which is preliminary data.</text>
</comment>
<dbReference type="PANTHER" id="PTHR14136:SF17">
    <property type="entry name" value="BTB_POZ DOMAIN-CONTAINING PROTEIN KCTD9"/>
    <property type="match status" value="1"/>
</dbReference>
<proteinExistence type="predicted"/>
<dbReference type="Pfam" id="PF00805">
    <property type="entry name" value="Pentapeptide"/>
    <property type="match status" value="2"/>
</dbReference>
<dbReference type="EMBL" id="QJTF01000027">
    <property type="protein sequence ID" value="PYE86338.1"/>
    <property type="molecule type" value="Genomic_DNA"/>
</dbReference>
<gene>
    <name evidence="2" type="ORF">C7477_1272</name>
</gene>
<dbReference type="AlphaFoldDB" id="A0A318TDD7"/>
<protein>
    <submittedName>
        <fullName evidence="2">Pentapeptide repeat protein</fullName>
    </submittedName>
</protein>
<accession>A0A318TDD7</accession>
<dbReference type="InterPro" id="IPR051082">
    <property type="entry name" value="Pentapeptide-BTB/POZ_domain"/>
</dbReference>
<dbReference type="OrthoDB" id="8447321at2"/>
<feature type="chain" id="PRO_5016407795" evidence="1">
    <location>
        <begin position="25"/>
        <end position="383"/>
    </location>
</feature>